<evidence type="ECO:0000313" key="1">
    <source>
        <dbReference type="EMBL" id="GAV72996.1"/>
    </source>
</evidence>
<keyword evidence="2" id="KW-1185">Reference proteome</keyword>
<dbReference type="EMBL" id="BDDD01001059">
    <property type="protein sequence ID" value="GAV72996.1"/>
    <property type="molecule type" value="Genomic_DNA"/>
</dbReference>
<evidence type="ECO:0000313" key="2">
    <source>
        <dbReference type="Proteomes" id="UP000187406"/>
    </source>
</evidence>
<accession>A0A1Q3BYA6</accession>
<proteinExistence type="predicted"/>
<name>A0A1Q3BYA6_CEPFO</name>
<organism evidence="1 2">
    <name type="scientific">Cephalotus follicularis</name>
    <name type="common">Albany pitcher plant</name>
    <dbReference type="NCBI Taxonomy" id="3775"/>
    <lineage>
        <taxon>Eukaryota</taxon>
        <taxon>Viridiplantae</taxon>
        <taxon>Streptophyta</taxon>
        <taxon>Embryophyta</taxon>
        <taxon>Tracheophyta</taxon>
        <taxon>Spermatophyta</taxon>
        <taxon>Magnoliopsida</taxon>
        <taxon>eudicotyledons</taxon>
        <taxon>Gunneridae</taxon>
        <taxon>Pentapetalae</taxon>
        <taxon>rosids</taxon>
        <taxon>fabids</taxon>
        <taxon>Oxalidales</taxon>
        <taxon>Cephalotaceae</taxon>
        <taxon>Cephalotus</taxon>
    </lineage>
</organism>
<feature type="non-terminal residue" evidence="1">
    <location>
        <position position="1"/>
    </location>
</feature>
<reference evidence="2" key="1">
    <citation type="submission" date="2016-04" db="EMBL/GenBank/DDBJ databases">
        <title>Cephalotus genome sequencing.</title>
        <authorList>
            <person name="Fukushima K."/>
            <person name="Hasebe M."/>
            <person name="Fang X."/>
        </authorList>
    </citation>
    <scope>NUCLEOTIDE SEQUENCE [LARGE SCALE GENOMIC DNA]</scope>
    <source>
        <strain evidence="2">cv. St1</strain>
    </source>
</reference>
<protein>
    <submittedName>
        <fullName evidence="1">Uncharacterized protein</fullName>
    </submittedName>
</protein>
<dbReference type="Proteomes" id="UP000187406">
    <property type="component" value="Unassembled WGS sequence"/>
</dbReference>
<comment type="caution">
    <text evidence="1">The sequence shown here is derived from an EMBL/GenBank/DDBJ whole genome shotgun (WGS) entry which is preliminary data.</text>
</comment>
<sequence>CLIELLGALELLHRGPQQLLELFRILEVGHGLMLDPPQLLLIFPLLPIQLGHQGIIFLLGQLQLGLEPSILGPFPLQVLNRLLLLLGQRLLSLENLVQLGLGRASSFF</sequence>
<gene>
    <name evidence="1" type="ORF">CFOL_v3_16484</name>
</gene>
<dbReference type="AlphaFoldDB" id="A0A1Q3BYA6"/>
<dbReference type="OrthoDB" id="1739701at2759"/>